<dbReference type="PANTHER" id="PTHR44757">
    <property type="entry name" value="DIGUANYLATE CYCLASE DGCP"/>
    <property type="match status" value="1"/>
</dbReference>
<dbReference type="Gene3D" id="3.20.20.450">
    <property type="entry name" value="EAL domain"/>
    <property type="match status" value="1"/>
</dbReference>
<dbReference type="InterPro" id="IPR001633">
    <property type="entry name" value="EAL_dom"/>
</dbReference>
<proteinExistence type="predicted"/>
<dbReference type="Proteomes" id="UP000626180">
    <property type="component" value="Unassembled WGS sequence"/>
</dbReference>
<reference evidence="2 3" key="1">
    <citation type="submission" date="2020-10" db="EMBL/GenBank/DDBJ databases">
        <title>Genome sequences of Pseudomonas isolates.</title>
        <authorList>
            <person name="Wessels L."/>
            <person name="Reich F."/>
            <person name="Hammerl J."/>
        </authorList>
    </citation>
    <scope>NUCLEOTIDE SEQUENCE [LARGE SCALE GENOMIC DNA]</scope>
    <source>
        <strain evidence="2 3">20-MO00624-0</strain>
    </source>
</reference>
<dbReference type="CDD" id="cd01948">
    <property type="entry name" value="EAL"/>
    <property type="match status" value="1"/>
</dbReference>
<keyword evidence="3" id="KW-1185">Reference proteome</keyword>
<gene>
    <name evidence="2" type="ORF">IRZ65_21200</name>
</gene>
<comment type="caution">
    <text evidence="2">The sequence shown here is derived from an EMBL/GenBank/DDBJ whole genome shotgun (WGS) entry which is preliminary data.</text>
</comment>
<dbReference type="Pfam" id="PF00563">
    <property type="entry name" value="EAL"/>
    <property type="match status" value="1"/>
</dbReference>
<dbReference type="InterPro" id="IPR035919">
    <property type="entry name" value="EAL_sf"/>
</dbReference>
<feature type="domain" description="EAL" evidence="1">
    <location>
        <begin position="1"/>
        <end position="78"/>
    </location>
</feature>
<dbReference type="PROSITE" id="PS50883">
    <property type="entry name" value="EAL"/>
    <property type="match status" value="1"/>
</dbReference>
<evidence type="ECO:0000313" key="3">
    <source>
        <dbReference type="Proteomes" id="UP000626180"/>
    </source>
</evidence>
<protein>
    <submittedName>
        <fullName evidence="2">EAL domain-containing protein</fullName>
    </submittedName>
</protein>
<sequence>MSVSRCSLIGAIITLDDFGTGYSSVGYLQSFPLDKNTIDKSLVHQMESSPQALSIVKAIIGLSLSLGIRITAEGVEQL</sequence>
<organism evidence="2 3">
    <name type="scientific">Pseudomonas luteola</name>
    <dbReference type="NCBI Taxonomy" id="47886"/>
    <lineage>
        <taxon>Bacteria</taxon>
        <taxon>Pseudomonadati</taxon>
        <taxon>Pseudomonadota</taxon>
        <taxon>Gammaproteobacteria</taxon>
        <taxon>Pseudomonadales</taxon>
        <taxon>Pseudomonadaceae</taxon>
        <taxon>Pseudomonas</taxon>
    </lineage>
</organism>
<name>A0ABS0FS42_PSELU</name>
<dbReference type="RefSeq" id="WP_084213930.1">
    <property type="nucleotide sequence ID" value="NZ_CP044084.1"/>
</dbReference>
<evidence type="ECO:0000259" key="1">
    <source>
        <dbReference type="PROSITE" id="PS50883"/>
    </source>
</evidence>
<dbReference type="SUPFAM" id="SSF141868">
    <property type="entry name" value="EAL domain-like"/>
    <property type="match status" value="1"/>
</dbReference>
<accession>A0ABS0FS42</accession>
<dbReference type="InterPro" id="IPR052155">
    <property type="entry name" value="Biofilm_reg_signaling"/>
</dbReference>
<dbReference type="PANTHER" id="PTHR44757:SF2">
    <property type="entry name" value="BIOFILM ARCHITECTURE MAINTENANCE PROTEIN MBAA"/>
    <property type="match status" value="1"/>
</dbReference>
<dbReference type="EMBL" id="JADMCD010000014">
    <property type="protein sequence ID" value="MBF8643193.1"/>
    <property type="molecule type" value="Genomic_DNA"/>
</dbReference>
<evidence type="ECO:0000313" key="2">
    <source>
        <dbReference type="EMBL" id="MBF8643193.1"/>
    </source>
</evidence>